<evidence type="ECO:0000256" key="1">
    <source>
        <dbReference type="ARBA" id="ARBA00004365"/>
    </source>
</evidence>
<protein>
    <submittedName>
        <fullName evidence="8">Uncharacterized protein</fullName>
    </submittedName>
</protein>
<sequence>MSLSGALNSASLGLQTTQGLSRIAADNVSNAMTPGYVRRQGVLVTPGAGQGGAVISEIRREVDVTLQRMSRLENGKMAQYQSIQEGLTGYTSYLGQPGDGTSPADRFNAFQNSLTTLSNLPSSNGAQAATVLAAEDLARSVRGAAVTLGSTLNDVNMEIRYEVADLNQALYQLRDLSSSRREFAAGSLESAKFDEKIDTVLDQISGIVDTRVTTSASGSISIYTLSGAALLEGNQVHDVTFNPSDGTLMAGAQDITPFKEGVRGLRYGSLSGLSQLKREIIPRFEQQLDEYARGLVQSFENADASLVAGEPGLFTDNGSAFSTSNSVGLAGRLQVNDKLLATGALEVWRLRDGLGASAQGPASETNQINAFIAALDKPLSSASGTGIPTDVTIRDFAAEMITSQALERVRSENDFNAASSAAEVVMSARRNSEGVNIDDEMQQLILIEQSYAANSRILTTVSDMIDTLIAAV</sequence>
<dbReference type="NCBIfam" id="TIGR02492">
    <property type="entry name" value="flgK_ends"/>
    <property type="match status" value="1"/>
</dbReference>
<reference evidence="8" key="1">
    <citation type="journal article" date="2015" name="Nature">
        <title>Complex archaea that bridge the gap between prokaryotes and eukaryotes.</title>
        <authorList>
            <person name="Spang A."/>
            <person name="Saw J.H."/>
            <person name="Jorgensen S.L."/>
            <person name="Zaremba-Niedzwiedzka K."/>
            <person name="Martijn J."/>
            <person name="Lind A.E."/>
            <person name="van Eijk R."/>
            <person name="Schleper C."/>
            <person name="Guy L."/>
            <person name="Ettema T.J."/>
        </authorList>
    </citation>
    <scope>NUCLEOTIDE SEQUENCE</scope>
</reference>
<dbReference type="EMBL" id="LAZR01001862">
    <property type="protein sequence ID" value="KKN37917.1"/>
    <property type="molecule type" value="Genomic_DNA"/>
</dbReference>
<comment type="caution">
    <text evidence="8">The sequence shown here is derived from an EMBL/GenBank/DDBJ whole genome shotgun (WGS) entry which is preliminary data.</text>
</comment>
<dbReference type="InterPro" id="IPR053927">
    <property type="entry name" value="FlgK_helical"/>
</dbReference>
<dbReference type="AlphaFoldDB" id="A0A0F9QLP6"/>
<dbReference type="Pfam" id="PF22638">
    <property type="entry name" value="FlgK_D1"/>
    <property type="match status" value="1"/>
</dbReference>
<organism evidence="8">
    <name type="scientific">marine sediment metagenome</name>
    <dbReference type="NCBI Taxonomy" id="412755"/>
    <lineage>
        <taxon>unclassified sequences</taxon>
        <taxon>metagenomes</taxon>
        <taxon>ecological metagenomes</taxon>
    </lineage>
</organism>
<evidence type="ECO:0000256" key="3">
    <source>
        <dbReference type="ARBA" id="ARBA00009677"/>
    </source>
</evidence>
<dbReference type="InterPro" id="IPR010930">
    <property type="entry name" value="Flg_bb/hook_C_dom"/>
</dbReference>
<dbReference type="GO" id="GO:0044780">
    <property type="term" value="P:bacterial-type flagellum assembly"/>
    <property type="evidence" value="ECO:0007669"/>
    <property type="project" value="InterPro"/>
</dbReference>
<keyword evidence="4" id="KW-0964">Secreted</keyword>
<evidence type="ECO:0000256" key="5">
    <source>
        <dbReference type="ARBA" id="ARBA00023143"/>
    </source>
</evidence>
<comment type="similarity">
    <text evidence="3">Belongs to the flagella basal body rod proteins family.</text>
</comment>
<dbReference type="Pfam" id="PF06429">
    <property type="entry name" value="Flg_bbr_C"/>
    <property type="match status" value="1"/>
</dbReference>
<proteinExistence type="inferred from homology"/>
<dbReference type="PANTHER" id="PTHR30033">
    <property type="entry name" value="FLAGELLAR HOOK-ASSOCIATED PROTEIN 1"/>
    <property type="match status" value="1"/>
</dbReference>
<dbReference type="GO" id="GO:0005576">
    <property type="term" value="C:extracellular region"/>
    <property type="evidence" value="ECO:0007669"/>
    <property type="project" value="UniProtKB-SubCell"/>
</dbReference>
<evidence type="ECO:0000259" key="6">
    <source>
        <dbReference type="Pfam" id="PF06429"/>
    </source>
</evidence>
<feature type="domain" description="Flagellar basal-body/hook protein C-terminal" evidence="6">
    <location>
        <begin position="434"/>
        <end position="469"/>
    </location>
</feature>
<dbReference type="GO" id="GO:0009424">
    <property type="term" value="C:bacterial-type flagellum hook"/>
    <property type="evidence" value="ECO:0007669"/>
    <property type="project" value="InterPro"/>
</dbReference>
<evidence type="ECO:0000313" key="8">
    <source>
        <dbReference type="EMBL" id="KKN37917.1"/>
    </source>
</evidence>
<gene>
    <name evidence="8" type="ORF">LCGC14_0758680</name>
</gene>
<accession>A0A0F9QLP6</accession>
<dbReference type="GO" id="GO:0005198">
    <property type="term" value="F:structural molecule activity"/>
    <property type="evidence" value="ECO:0007669"/>
    <property type="project" value="InterPro"/>
</dbReference>
<evidence type="ECO:0000256" key="2">
    <source>
        <dbReference type="ARBA" id="ARBA00004613"/>
    </source>
</evidence>
<evidence type="ECO:0000256" key="4">
    <source>
        <dbReference type="ARBA" id="ARBA00022525"/>
    </source>
</evidence>
<dbReference type="PANTHER" id="PTHR30033:SF1">
    <property type="entry name" value="FLAGELLAR HOOK-ASSOCIATED PROTEIN 1"/>
    <property type="match status" value="1"/>
</dbReference>
<dbReference type="InterPro" id="IPR002371">
    <property type="entry name" value="FlgK"/>
</dbReference>
<evidence type="ECO:0000259" key="7">
    <source>
        <dbReference type="Pfam" id="PF22638"/>
    </source>
</evidence>
<keyword evidence="5" id="KW-0975">Bacterial flagellum</keyword>
<name>A0A0F9QLP6_9ZZZZ</name>
<feature type="domain" description="Flagellar hook-associated protein FlgK helical" evidence="7">
    <location>
        <begin position="101"/>
        <end position="303"/>
    </location>
</feature>
<comment type="subcellular location">
    <subcellularLocation>
        <location evidence="1">Bacterial flagellum</location>
    </subcellularLocation>
    <subcellularLocation>
        <location evidence="2">Secreted</location>
    </subcellularLocation>
</comment>
<dbReference type="SUPFAM" id="SSF64518">
    <property type="entry name" value="Phase 1 flagellin"/>
    <property type="match status" value="1"/>
</dbReference>